<keyword evidence="6" id="KW-0675">Receptor</keyword>
<gene>
    <name evidence="11" type="ORF">BV898_14458</name>
</gene>
<keyword evidence="7" id="KW-0807">Transducer</keyword>
<dbReference type="OrthoDB" id="9444602at2759"/>
<evidence type="ECO:0000256" key="2">
    <source>
        <dbReference type="ARBA" id="ARBA00022692"/>
    </source>
</evidence>
<dbReference type="EMBL" id="MTYJ01000177">
    <property type="protein sequence ID" value="OWA49924.1"/>
    <property type="molecule type" value="Genomic_DNA"/>
</dbReference>
<feature type="transmembrane region" description="Helical" evidence="9">
    <location>
        <begin position="180"/>
        <end position="199"/>
    </location>
</feature>
<comment type="caution">
    <text evidence="11">The sequence shown here is derived from an EMBL/GenBank/DDBJ whole genome shotgun (WGS) entry which is preliminary data.</text>
</comment>
<dbReference type="Proteomes" id="UP000192578">
    <property type="component" value="Unassembled WGS sequence"/>
</dbReference>
<keyword evidence="3 9" id="KW-1133">Transmembrane helix</keyword>
<feature type="transmembrane region" description="Helical" evidence="9">
    <location>
        <begin position="46"/>
        <end position="64"/>
    </location>
</feature>
<evidence type="ECO:0000256" key="1">
    <source>
        <dbReference type="ARBA" id="ARBA00004141"/>
    </source>
</evidence>
<feature type="domain" description="G-protein coupled receptors family 1 profile" evidence="10">
    <location>
        <begin position="25"/>
        <end position="243"/>
    </location>
</feature>
<dbReference type="GO" id="GO:0004930">
    <property type="term" value="F:G protein-coupled receptor activity"/>
    <property type="evidence" value="ECO:0007669"/>
    <property type="project" value="UniProtKB-KW"/>
</dbReference>
<dbReference type="CDD" id="cd00637">
    <property type="entry name" value="7tm_classA_rhodopsin-like"/>
    <property type="match status" value="1"/>
</dbReference>
<keyword evidence="2 9" id="KW-0812">Transmembrane</keyword>
<accession>A0A9X6RJI6</accession>
<dbReference type="PROSITE" id="PS50262">
    <property type="entry name" value="G_PROTEIN_RECEP_F1_2"/>
    <property type="match status" value="1"/>
</dbReference>
<evidence type="ECO:0000256" key="3">
    <source>
        <dbReference type="ARBA" id="ARBA00022989"/>
    </source>
</evidence>
<evidence type="ECO:0000256" key="5">
    <source>
        <dbReference type="ARBA" id="ARBA00023136"/>
    </source>
</evidence>
<evidence type="ECO:0000256" key="7">
    <source>
        <dbReference type="ARBA" id="ARBA00023224"/>
    </source>
</evidence>
<name>A0A9X6RJI6_HYPEX</name>
<feature type="transmembrane region" description="Helical" evidence="9">
    <location>
        <begin position="220"/>
        <end position="240"/>
    </location>
</feature>
<evidence type="ECO:0000256" key="6">
    <source>
        <dbReference type="ARBA" id="ARBA00023170"/>
    </source>
</evidence>
<evidence type="ECO:0000256" key="9">
    <source>
        <dbReference type="SAM" id="Phobius"/>
    </source>
</evidence>
<keyword evidence="8" id="KW-0844">Vision</keyword>
<dbReference type="InterPro" id="IPR017452">
    <property type="entry name" value="GPCR_Rhodpsn_7TM"/>
</dbReference>
<keyword evidence="5 9" id="KW-0472">Membrane</keyword>
<dbReference type="PANTHER" id="PTHR24240">
    <property type="entry name" value="OPSIN"/>
    <property type="match status" value="1"/>
</dbReference>
<keyword evidence="8" id="KW-0716">Sensory transduction</keyword>
<dbReference type="GO" id="GO:0007601">
    <property type="term" value="P:visual perception"/>
    <property type="evidence" value="ECO:0007669"/>
    <property type="project" value="UniProtKB-KW"/>
</dbReference>
<evidence type="ECO:0000259" key="10">
    <source>
        <dbReference type="PROSITE" id="PS50262"/>
    </source>
</evidence>
<sequence length="409" mass="45380">MVVPKETLIAWAAVMLILCLFGVIFNAILIGVIAASRRLRQGTGVLILNLIITCFLMCGIHYPLHTLLVMGRNFWAFSPEQSCIAAHYLLNVTNFTYNWADASLGINRVIATIFPGYYHAWTSRRVGWITIVLCWGISAGTNLPFCFGRWNGWYSVSNLGQCGMTIRGSSAVWVMSANTYVPYGIVTFATVVVVGKLLLRWLGQTVGQAAQQALLFRRRLNLAKTLLLSFLFSLLCSIPLPIVSGFYPWAYGMVPSLSLWFRVLMVSQSVFSPSREVTVNPREVAVDPRGVVVNPRGVVVNPRGVVVNPRGVVVDPREVTVNPREVAVDPRGVVVNPRGVAENPRGVAENPVPCHLWIKVIFFAYNEDYRNGFLQKFRKTRVDASRSAARSGILELKQRTSHRPSGSTV</sequence>
<evidence type="ECO:0000313" key="12">
    <source>
        <dbReference type="Proteomes" id="UP000192578"/>
    </source>
</evidence>
<dbReference type="AlphaFoldDB" id="A0A9X6RJI6"/>
<evidence type="ECO:0000256" key="8">
    <source>
        <dbReference type="ARBA" id="ARBA00023305"/>
    </source>
</evidence>
<comment type="subcellular location">
    <subcellularLocation>
        <location evidence="1">Membrane</location>
        <topology evidence="1">Multi-pass membrane protein</topology>
    </subcellularLocation>
</comment>
<feature type="transmembrane region" description="Helical" evidence="9">
    <location>
        <begin position="12"/>
        <end position="34"/>
    </location>
</feature>
<keyword evidence="4" id="KW-0297">G-protein coupled receptor</keyword>
<dbReference type="Gene3D" id="1.20.1070.10">
    <property type="entry name" value="Rhodopsin 7-helix transmembrane proteins"/>
    <property type="match status" value="1"/>
</dbReference>
<proteinExistence type="predicted"/>
<organism evidence="11 12">
    <name type="scientific">Hypsibius exemplaris</name>
    <name type="common">Freshwater tardigrade</name>
    <dbReference type="NCBI Taxonomy" id="2072580"/>
    <lineage>
        <taxon>Eukaryota</taxon>
        <taxon>Metazoa</taxon>
        <taxon>Ecdysozoa</taxon>
        <taxon>Tardigrada</taxon>
        <taxon>Eutardigrada</taxon>
        <taxon>Parachela</taxon>
        <taxon>Hypsibioidea</taxon>
        <taxon>Hypsibiidae</taxon>
        <taxon>Hypsibius</taxon>
    </lineage>
</organism>
<keyword evidence="12" id="KW-1185">Reference proteome</keyword>
<reference evidence="12" key="1">
    <citation type="submission" date="2017-01" db="EMBL/GenBank/DDBJ databases">
        <title>Comparative genomics of anhydrobiosis in the tardigrade Hypsibius dujardini.</title>
        <authorList>
            <person name="Yoshida Y."/>
            <person name="Koutsovoulos G."/>
            <person name="Laetsch D."/>
            <person name="Stevens L."/>
            <person name="Kumar S."/>
            <person name="Horikawa D."/>
            <person name="Ishino K."/>
            <person name="Komine S."/>
            <person name="Tomita M."/>
            <person name="Blaxter M."/>
            <person name="Arakawa K."/>
        </authorList>
    </citation>
    <scope>NUCLEOTIDE SEQUENCE [LARGE SCALE GENOMIC DNA]</scope>
    <source>
        <strain evidence="12">Z151</strain>
    </source>
</reference>
<dbReference type="Pfam" id="PF00001">
    <property type="entry name" value="7tm_1"/>
    <property type="match status" value="1"/>
</dbReference>
<dbReference type="InterPro" id="IPR000276">
    <property type="entry name" value="GPCR_Rhodpsn"/>
</dbReference>
<dbReference type="SUPFAM" id="SSF81321">
    <property type="entry name" value="Family A G protein-coupled receptor-like"/>
    <property type="match status" value="1"/>
</dbReference>
<dbReference type="GO" id="GO:0016020">
    <property type="term" value="C:membrane"/>
    <property type="evidence" value="ECO:0007669"/>
    <property type="project" value="UniProtKB-SubCell"/>
</dbReference>
<protein>
    <recommendedName>
        <fullName evidence="10">G-protein coupled receptors family 1 profile domain-containing protein</fullName>
    </recommendedName>
</protein>
<evidence type="ECO:0000313" key="11">
    <source>
        <dbReference type="EMBL" id="OWA49924.1"/>
    </source>
</evidence>
<dbReference type="InterPro" id="IPR050125">
    <property type="entry name" value="GPCR_opsins"/>
</dbReference>
<evidence type="ECO:0000256" key="4">
    <source>
        <dbReference type="ARBA" id="ARBA00023040"/>
    </source>
</evidence>